<dbReference type="Proteomes" id="UP000189670">
    <property type="component" value="Unassembled WGS sequence"/>
</dbReference>
<dbReference type="Pfam" id="PF01139">
    <property type="entry name" value="RtcB"/>
    <property type="match status" value="1"/>
</dbReference>
<name>A0A1V1PCL5_9BACT</name>
<dbReference type="PANTHER" id="PTHR11118">
    <property type="entry name" value="RNA-SPLICING LIGASE RTCB HOMOLOG"/>
    <property type="match status" value="1"/>
</dbReference>
<evidence type="ECO:0000256" key="4">
    <source>
        <dbReference type="ARBA" id="ARBA00022741"/>
    </source>
</evidence>
<proteinExistence type="predicted"/>
<dbReference type="GO" id="GO:0003972">
    <property type="term" value="F:RNA ligase (ATP) activity"/>
    <property type="evidence" value="ECO:0007669"/>
    <property type="project" value="TreeGrafter"/>
</dbReference>
<evidence type="ECO:0000313" key="11">
    <source>
        <dbReference type="Proteomes" id="UP000189670"/>
    </source>
</evidence>
<accession>A0A1V1PCL5</accession>
<dbReference type="SUPFAM" id="SSF103365">
    <property type="entry name" value="Hypothetical protein PH1602"/>
    <property type="match status" value="1"/>
</dbReference>
<evidence type="ECO:0000256" key="7">
    <source>
        <dbReference type="ARBA" id="ARBA00023211"/>
    </source>
</evidence>
<evidence type="ECO:0000256" key="8">
    <source>
        <dbReference type="ARBA" id="ARBA00047746"/>
    </source>
</evidence>
<dbReference type="GO" id="GO:0170057">
    <property type="term" value="F:RNA ligase (GTP) activity"/>
    <property type="evidence" value="ECO:0007669"/>
    <property type="project" value="UniProtKB-EC"/>
</dbReference>
<feature type="binding site" evidence="9">
    <location>
        <position position="93"/>
    </location>
    <ligand>
        <name>Mn(2+)</name>
        <dbReference type="ChEBI" id="CHEBI:29035"/>
        <label>1</label>
    </ligand>
</feature>
<evidence type="ECO:0000256" key="2">
    <source>
        <dbReference type="ARBA" id="ARBA00022598"/>
    </source>
</evidence>
<keyword evidence="4" id="KW-0547">Nucleotide-binding</keyword>
<dbReference type="EMBL" id="ATBP01000138">
    <property type="protein sequence ID" value="ETR72538.1"/>
    <property type="molecule type" value="Genomic_DNA"/>
</dbReference>
<dbReference type="GO" id="GO:0005525">
    <property type="term" value="F:GTP binding"/>
    <property type="evidence" value="ECO:0007669"/>
    <property type="project" value="UniProtKB-KW"/>
</dbReference>
<dbReference type="GO" id="GO:0006396">
    <property type="term" value="P:RNA processing"/>
    <property type="evidence" value="ECO:0007669"/>
    <property type="project" value="InterPro"/>
</dbReference>
<dbReference type="InterPro" id="IPR001233">
    <property type="entry name" value="RtcB"/>
</dbReference>
<dbReference type="EC" id="6.5.1.8" evidence="1"/>
<organism evidence="10 11">
    <name type="scientific">Candidatus Magnetoglobus multicellularis str. Araruama</name>
    <dbReference type="NCBI Taxonomy" id="890399"/>
    <lineage>
        <taxon>Bacteria</taxon>
        <taxon>Pseudomonadati</taxon>
        <taxon>Thermodesulfobacteriota</taxon>
        <taxon>Desulfobacteria</taxon>
        <taxon>Desulfobacterales</taxon>
        <taxon>Desulfobacteraceae</taxon>
        <taxon>Candidatus Magnetoglobus</taxon>
    </lineage>
</organism>
<dbReference type="PANTHER" id="PTHR11118:SF1">
    <property type="entry name" value="RNA-SPLICING LIGASE RTCB HOMOLOG"/>
    <property type="match status" value="1"/>
</dbReference>
<comment type="catalytic activity">
    <reaction evidence="8">
        <text>a 3'-end 3'-phospho-ribonucleotide-RNA + a 5'-end dephospho-ribonucleoside-RNA + GTP = a ribonucleotidyl-ribonucleotide-RNA + GMP + diphosphate</text>
        <dbReference type="Rhea" id="RHEA:68076"/>
        <dbReference type="Rhea" id="RHEA-COMP:10463"/>
        <dbReference type="Rhea" id="RHEA-COMP:13936"/>
        <dbReference type="Rhea" id="RHEA-COMP:17355"/>
        <dbReference type="ChEBI" id="CHEBI:33019"/>
        <dbReference type="ChEBI" id="CHEBI:37565"/>
        <dbReference type="ChEBI" id="CHEBI:58115"/>
        <dbReference type="ChEBI" id="CHEBI:83062"/>
        <dbReference type="ChEBI" id="CHEBI:138284"/>
        <dbReference type="ChEBI" id="CHEBI:173118"/>
        <dbReference type="EC" id="6.5.1.8"/>
    </reaction>
</comment>
<dbReference type="InterPro" id="IPR036025">
    <property type="entry name" value="RtcB-like_sf"/>
</dbReference>
<dbReference type="Gene3D" id="3.90.1860.10">
    <property type="entry name" value="tRNA-splicing ligase RtcB"/>
    <property type="match status" value="1"/>
</dbReference>
<evidence type="ECO:0000313" key="10">
    <source>
        <dbReference type="EMBL" id="ETR72538.1"/>
    </source>
</evidence>
<sequence>MKIEINALTDYLFEIPQTESMNVPAQVYATQSMIDAIHQEGSLRQLMHMAQLPGVKAALAMPDIHSGYGFPIGGVAAFDWQTGIISPGGVGYDINCGVRLIRSLLEKQDIMPHMDMLLNTFFQQIPVGAGSKKKN</sequence>
<keyword evidence="6" id="KW-0342">GTP-binding</keyword>
<gene>
    <name evidence="10" type="ORF">OMM_07452</name>
</gene>
<evidence type="ECO:0000256" key="6">
    <source>
        <dbReference type="ARBA" id="ARBA00023134"/>
    </source>
</evidence>
<comment type="cofactor">
    <cofactor evidence="9">
        <name>Mn(2+)</name>
        <dbReference type="ChEBI" id="CHEBI:29035"/>
    </cofactor>
    <text evidence="9">Binds 2 manganese ions per subunit.</text>
</comment>
<dbReference type="GO" id="GO:0042245">
    <property type="term" value="P:RNA repair"/>
    <property type="evidence" value="ECO:0007669"/>
    <property type="project" value="UniProtKB-KW"/>
</dbReference>
<keyword evidence="5" id="KW-0692">RNA repair</keyword>
<keyword evidence="2" id="KW-0436">Ligase</keyword>
<keyword evidence="3 9" id="KW-0479">Metal-binding</keyword>
<comment type="caution">
    <text evidence="10">The sequence shown here is derived from an EMBL/GenBank/DDBJ whole genome shotgun (WGS) entry which is preliminary data.</text>
</comment>
<evidence type="ECO:0000256" key="3">
    <source>
        <dbReference type="ARBA" id="ARBA00022723"/>
    </source>
</evidence>
<protein>
    <recommendedName>
        <fullName evidence="1">3'-phosphate/5'-hydroxy nucleic acid ligase</fullName>
        <ecNumber evidence="1">6.5.1.8</ecNumber>
    </recommendedName>
</protein>
<reference evidence="11" key="1">
    <citation type="submission" date="2012-11" db="EMBL/GenBank/DDBJ databases">
        <authorList>
            <person name="Lucero-Rivera Y.E."/>
            <person name="Tovar-Ramirez D."/>
        </authorList>
    </citation>
    <scope>NUCLEOTIDE SEQUENCE [LARGE SCALE GENOMIC DNA]</scope>
    <source>
        <strain evidence="11">Araruama</strain>
    </source>
</reference>
<evidence type="ECO:0000256" key="1">
    <source>
        <dbReference type="ARBA" id="ARBA00012726"/>
    </source>
</evidence>
<evidence type="ECO:0000256" key="5">
    <source>
        <dbReference type="ARBA" id="ARBA00022800"/>
    </source>
</evidence>
<keyword evidence="7 9" id="KW-0464">Manganese</keyword>
<evidence type="ECO:0000256" key="9">
    <source>
        <dbReference type="PIRSR" id="PIRSR601233-3"/>
    </source>
</evidence>
<dbReference type="AlphaFoldDB" id="A0A1V1PCL5"/>
<dbReference type="GO" id="GO:0046872">
    <property type="term" value="F:metal ion binding"/>
    <property type="evidence" value="ECO:0007669"/>
    <property type="project" value="UniProtKB-KW"/>
</dbReference>